<comment type="caution">
    <text evidence="3">The sequence shown here is derived from an EMBL/GenBank/DDBJ whole genome shotgun (WGS) entry which is preliminary data.</text>
</comment>
<keyword evidence="1" id="KW-0732">Signal</keyword>
<dbReference type="GO" id="GO:0016787">
    <property type="term" value="F:hydrolase activity"/>
    <property type="evidence" value="ECO:0007669"/>
    <property type="project" value="InterPro"/>
</dbReference>
<dbReference type="AlphaFoldDB" id="A0A929PXY1"/>
<dbReference type="Gene3D" id="2.60.120.560">
    <property type="entry name" value="Exo-inulinase, domain 1"/>
    <property type="match status" value="1"/>
</dbReference>
<dbReference type="RefSeq" id="WP_194112889.1">
    <property type="nucleotide sequence ID" value="NZ_JADFFL010000007.1"/>
</dbReference>
<dbReference type="Pfam" id="PF06439">
    <property type="entry name" value="3keto-disac_hyd"/>
    <property type="match status" value="1"/>
</dbReference>
<organism evidence="3 4">
    <name type="scientific">Mucilaginibacter myungsuensis</name>
    <dbReference type="NCBI Taxonomy" id="649104"/>
    <lineage>
        <taxon>Bacteria</taxon>
        <taxon>Pseudomonadati</taxon>
        <taxon>Bacteroidota</taxon>
        <taxon>Sphingobacteriia</taxon>
        <taxon>Sphingobacteriales</taxon>
        <taxon>Sphingobacteriaceae</taxon>
        <taxon>Mucilaginibacter</taxon>
    </lineage>
</organism>
<evidence type="ECO:0000259" key="2">
    <source>
        <dbReference type="Pfam" id="PF06439"/>
    </source>
</evidence>
<feature type="signal peptide" evidence="1">
    <location>
        <begin position="1"/>
        <end position="20"/>
    </location>
</feature>
<dbReference type="EMBL" id="JADFFL010000007">
    <property type="protein sequence ID" value="MBE9663651.1"/>
    <property type="molecule type" value="Genomic_DNA"/>
</dbReference>
<evidence type="ECO:0000313" key="3">
    <source>
        <dbReference type="EMBL" id="MBE9663651.1"/>
    </source>
</evidence>
<proteinExistence type="predicted"/>
<feature type="chain" id="PRO_5037119812" evidence="1">
    <location>
        <begin position="21"/>
        <end position="240"/>
    </location>
</feature>
<feature type="domain" description="3-keto-alpha-glucoside-1,2-lyase/3-keto-2-hydroxy-glucal hydratase" evidence="2">
    <location>
        <begin position="34"/>
        <end position="236"/>
    </location>
</feature>
<dbReference type="Proteomes" id="UP000622475">
    <property type="component" value="Unassembled WGS sequence"/>
</dbReference>
<accession>A0A929PXY1</accession>
<reference evidence="3" key="1">
    <citation type="submission" date="2020-10" db="EMBL/GenBank/DDBJ databases">
        <title>Mucilaginibacter mali sp. nov., isolated from rhizosphere soil of apple orchard.</title>
        <authorList>
            <person name="Lee J.-S."/>
            <person name="Kim H.S."/>
            <person name="Kim J.-S."/>
        </authorList>
    </citation>
    <scope>NUCLEOTIDE SEQUENCE</scope>
    <source>
        <strain evidence="3">KCTC 22746</strain>
    </source>
</reference>
<name>A0A929PXY1_9SPHI</name>
<evidence type="ECO:0000313" key="4">
    <source>
        <dbReference type="Proteomes" id="UP000622475"/>
    </source>
</evidence>
<evidence type="ECO:0000256" key="1">
    <source>
        <dbReference type="SAM" id="SignalP"/>
    </source>
</evidence>
<gene>
    <name evidence="3" type="ORF">IRJ16_17325</name>
</gene>
<protein>
    <submittedName>
        <fullName evidence="3">DUF1080 domain-containing protein</fullName>
    </submittedName>
</protein>
<sequence length="240" mass="26724">MKIYAIGVLALAFMHQTATAQKPNTLTKKEQKAGWKLLFDGKTLAGWHTFKKDTAGAKWKVKDGTIIFDQYEKKGGGDLVTNGEYENYELNLEWKVEKGSNSGIIFDVQESAKYGATWQTGPEMQVLDNIDAEDNKKENHLAGCLYDMAGDASVSKPVPVGEWNKVQIIQNKGHLKLVLNGITTYEGTIGSEEWNKLIANSKFRGNTFADFAKVAKGHIAIQEHPGSSAWRNMKIREITE</sequence>
<keyword evidence="4" id="KW-1185">Reference proteome</keyword>
<dbReference type="InterPro" id="IPR010496">
    <property type="entry name" value="AL/BT2_dom"/>
</dbReference>